<evidence type="ECO:0000313" key="6">
    <source>
        <dbReference type="EMBL" id="OAD80574.1"/>
    </source>
</evidence>
<gene>
    <name evidence="6" type="ORF">PHYBLDRAFT_161214</name>
</gene>
<evidence type="ECO:0000313" key="7">
    <source>
        <dbReference type="Proteomes" id="UP000077315"/>
    </source>
</evidence>
<dbReference type="Pfam" id="PF24681">
    <property type="entry name" value="Kelch_KLHDC2_KLHL20_DRC7"/>
    <property type="match status" value="1"/>
</dbReference>
<feature type="region of interest" description="Disordered" evidence="3">
    <location>
        <begin position="356"/>
        <end position="382"/>
    </location>
</feature>
<dbReference type="OrthoDB" id="2267361at2759"/>
<protein>
    <submittedName>
        <fullName evidence="6">Uncharacterized protein</fullName>
    </submittedName>
</protein>
<evidence type="ECO:0000256" key="1">
    <source>
        <dbReference type="ARBA" id="ARBA00022441"/>
    </source>
</evidence>
<keyword evidence="4" id="KW-0812">Transmembrane</keyword>
<evidence type="ECO:0000256" key="3">
    <source>
        <dbReference type="SAM" id="MobiDB-lite"/>
    </source>
</evidence>
<keyword evidence="1" id="KW-0880">Kelch repeat</keyword>
<feature type="signal peptide" evidence="5">
    <location>
        <begin position="1"/>
        <end position="19"/>
    </location>
</feature>
<evidence type="ECO:0000256" key="2">
    <source>
        <dbReference type="ARBA" id="ARBA00022737"/>
    </source>
</evidence>
<dbReference type="PANTHER" id="PTHR46093">
    <property type="entry name" value="ACYL-COA-BINDING DOMAIN-CONTAINING PROTEIN 5"/>
    <property type="match status" value="1"/>
</dbReference>
<dbReference type="CDD" id="cd12087">
    <property type="entry name" value="TM_EGFR-like"/>
    <property type="match status" value="1"/>
</dbReference>
<proteinExistence type="predicted"/>
<dbReference type="Proteomes" id="UP000077315">
    <property type="component" value="Unassembled WGS sequence"/>
</dbReference>
<reference evidence="7" key="1">
    <citation type="submission" date="2015-06" db="EMBL/GenBank/DDBJ databases">
        <title>Expansion of signal transduction pathways in fungi by whole-genome duplication.</title>
        <authorList>
            <consortium name="DOE Joint Genome Institute"/>
            <person name="Corrochano L.M."/>
            <person name="Kuo A."/>
            <person name="Marcet-Houben M."/>
            <person name="Polaino S."/>
            <person name="Salamov A."/>
            <person name="Villalobos J.M."/>
            <person name="Alvarez M.I."/>
            <person name="Avalos J."/>
            <person name="Benito E.P."/>
            <person name="Benoit I."/>
            <person name="Burger G."/>
            <person name="Camino L.P."/>
            <person name="Canovas D."/>
            <person name="Cerda-Olmedo E."/>
            <person name="Cheng J.-F."/>
            <person name="Dominguez A."/>
            <person name="Elias M."/>
            <person name="Eslava A.P."/>
            <person name="Glaser F."/>
            <person name="Grimwood J."/>
            <person name="Gutierrez G."/>
            <person name="Heitman J."/>
            <person name="Henrissat B."/>
            <person name="Iturriaga E.A."/>
            <person name="Lang B.F."/>
            <person name="Lavin J.L."/>
            <person name="Lee S."/>
            <person name="Li W."/>
            <person name="Lindquist E."/>
            <person name="Lopez-Garcia S."/>
            <person name="Luque E.M."/>
            <person name="Marcos A.T."/>
            <person name="Martin J."/>
            <person name="McCluskey K."/>
            <person name="Medina H.R."/>
            <person name="Miralles-Duran A."/>
            <person name="Miyazaki A."/>
            <person name="Munoz-Torres E."/>
            <person name="Oguiza J.A."/>
            <person name="Ohm R."/>
            <person name="Olmedo M."/>
            <person name="Orejas M."/>
            <person name="Ortiz-Castellanos L."/>
            <person name="Pisabarro A.G."/>
            <person name="Rodriguez-Romero J."/>
            <person name="Ruiz-Herrera J."/>
            <person name="Ruiz-Vazquez R."/>
            <person name="Sanz C."/>
            <person name="Schackwitz W."/>
            <person name="Schmutz J."/>
            <person name="Shahriari M."/>
            <person name="Shelest E."/>
            <person name="Silva-Franco F."/>
            <person name="Soanes D."/>
            <person name="Syed K."/>
            <person name="Tagua V.G."/>
            <person name="Talbot N.J."/>
            <person name="Thon M."/>
            <person name="De vries R.P."/>
            <person name="Wiebenga A."/>
            <person name="Yadav J.S."/>
            <person name="Braun E.L."/>
            <person name="Baker S."/>
            <person name="Garre V."/>
            <person name="Horwitz B."/>
            <person name="Torres-Martinez S."/>
            <person name="Idnurm A."/>
            <person name="Herrera-Estrella A."/>
            <person name="Gabaldon T."/>
            <person name="Grigoriev I.V."/>
        </authorList>
    </citation>
    <scope>NUCLEOTIDE SEQUENCE [LARGE SCALE GENOMIC DNA]</scope>
    <source>
        <strain evidence="7">NRRL 1555(-)</strain>
    </source>
</reference>
<keyword evidence="7" id="KW-1185">Reference proteome</keyword>
<dbReference type="Gene3D" id="2.120.10.80">
    <property type="entry name" value="Kelch-type beta propeller"/>
    <property type="match status" value="2"/>
</dbReference>
<dbReference type="EMBL" id="KV440971">
    <property type="protein sequence ID" value="OAD80574.1"/>
    <property type="molecule type" value="Genomic_DNA"/>
</dbReference>
<keyword evidence="4" id="KW-0472">Membrane</keyword>
<dbReference type="InterPro" id="IPR011043">
    <property type="entry name" value="Gal_Oxase/kelch_b-propeller"/>
</dbReference>
<dbReference type="SUPFAM" id="SSF50965">
    <property type="entry name" value="Galactose oxidase, central domain"/>
    <property type="match status" value="1"/>
</dbReference>
<evidence type="ECO:0000256" key="5">
    <source>
        <dbReference type="SAM" id="SignalP"/>
    </source>
</evidence>
<dbReference type="InterPro" id="IPR015915">
    <property type="entry name" value="Kelch-typ_b-propeller"/>
</dbReference>
<dbReference type="VEuPathDB" id="FungiDB:PHYBLDRAFT_161214"/>
<accession>A0A167R0P4</accession>
<evidence type="ECO:0000256" key="4">
    <source>
        <dbReference type="SAM" id="Phobius"/>
    </source>
</evidence>
<feature type="compositionally biased region" description="Low complexity" evidence="3">
    <location>
        <begin position="362"/>
        <end position="379"/>
    </location>
</feature>
<dbReference type="PANTHER" id="PTHR46093:SF18">
    <property type="entry name" value="FIBRONECTIN TYPE-III DOMAIN-CONTAINING PROTEIN"/>
    <property type="match status" value="1"/>
</dbReference>
<dbReference type="GeneID" id="28995267"/>
<feature type="chain" id="PRO_5007891772" evidence="5">
    <location>
        <begin position="20"/>
        <end position="490"/>
    </location>
</feature>
<keyword evidence="2" id="KW-0677">Repeat</keyword>
<dbReference type="InParanoid" id="A0A167R0P4"/>
<keyword evidence="4" id="KW-1133">Transmembrane helix</keyword>
<dbReference type="STRING" id="763407.A0A167R0P4"/>
<dbReference type="AlphaFoldDB" id="A0A167R0P4"/>
<name>A0A167R0P4_PHYB8</name>
<sequence>MRRILTVILFIGLTNFVKAADPSWGQGCTYISQTRQIYCFGGEPFSANDKQIPVYALNVTDDSIIDLSNPTWNNIAGIQNNARPSAASRFILTGVTGTDLVYFAGGVVCSACTYNPGYLYNVTTNQWTVVNSHTPVFDAAFTLVSNNLYYFGGQTTSLTGSATTGNLLYNTMTSFVAKTGADGPTVFAQGGSSLPQATWASSMVYATAYSTLLVIGGQQHSNTTVPVAMDDVIAVNVQTGVYSKWNDTKSTTGSLPPTRWGHSMIMDSSNTNGIMFGGCNDNGEAMNDLWLYNVANHTWSPQKTTGTPPTPRCRHSAVVVGKYMFVLFGGNNAVFGTDLNVALDITTWKWTTAPVFGNPPASSTTSGSTSEPTSSSVTISDDDGSSGISGGAIAGIVVGALAGVGIIGALLFFFVFKKRSRYSSADNHADDFSKGETAANNQNDAIPSQAREGQKNVSPEKMIKPDQSVPGSALPTGRIMLESVKPDGGH</sequence>
<dbReference type="RefSeq" id="XP_018298614.1">
    <property type="nucleotide sequence ID" value="XM_018434361.1"/>
</dbReference>
<organism evidence="6 7">
    <name type="scientific">Phycomyces blakesleeanus (strain ATCC 8743b / DSM 1359 / FGSC 10004 / NBRC 33097 / NRRL 1555)</name>
    <dbReference type="NCBI Taxonomy" id="763407"/>
    <lineage>
        <taxon>Eukaryota</taxon>
        <taxon>Fungi</taxon>
        <taxon>Fungi incertae sedis</taxon>
        <taxon>Mucoromycota</taxon>
        <taxon>Mucoromycotina</taxon>
        <taxon>Mucoromycetes</taxon>
        <taxon>Mucorales</taxon>
        <taxon>Phycomycetaceae</taxon>
        <taxon>Phycomyces</taxon>
    </lineage>
</organism>
<feature type="region of interest" description="Disordered" evidence="3">
    <location>
        <begin position="426"/>
        <end position="490"/>
    </location>
</feature>
<keyword evidence="5" id="KW-0732">Signal</keyword>
<feature type="transmembrane region" description="Helical" evidence="4">
    <location>
        <begin position="392"/>
        <end position="416"/>
    </location>
</feature>